<feature type="binding site" description="axial binding residue" evidence="6">
    <location>
        <position position="459"/>
    </location>
    <ligand>
        <name>heme</name>
        <dbReference type="ChEBI" id="CHEBI:30413"/>
    </ligand>
    <ligandPart>
        <name>Fe</name>
        <dbReference type="ChEBI" id="CHEBI:18248"/>
    </ligandPart>
</feature>
<dbReference type="InParanoid" id="A0A423XFY6"/>
<evidence type="ECO:0008006" key="10">
    <source>
        <dbReference type="Google" id="ProtNLM"/>
    </source>
</evidence>
<dbReference type="SUPFAM" id="SSF48264">
    <property type="entry name" value="Cytochrome P450"/>
    <property type="match status" value="1"/>
</dbReference>
<evidence type="ECO:0000256" key="2">
    <source>
        <dbReference type="ARBA" id="ARBA00010617"/>
    </source>
</evidence>
<name>A0A423XFY6_9PEZI</name>
<dbReference type="InterPro" id="IPR036396">
    <property type="entry name" value="Cyt_P450_sf"/>
</dbReference>
<protein>
    <recommendedName>
        <fullName evidence="10">Cytochrome P450</fullName>
    </recommendedName>
</protein>
<keyword evidence="4 6" id="KW-0408">Iron</keyword>
<dbReference type="OrthoDB" id="1470350at2759"/>
<evidence type="ECO:0000256" key="7">
    <source>
        <dbReference type="RuleBase" id="RU000461"/>
    </source>
</evidence>
<evidence type="ECO:0000313" key="8">
    <source>
        <dbReference type="EMBL" id="ROW15034.1"/>
    </source>
</evidence>
<dbReference type="EMBL" id="LKEB01000011">
    <property type="protein sequence ID" value="ROW15034.1"/>
    <property type="molecule type" value="Genomic_DNA"/>
</dbReference>
<dbReference type="Pfam" id="PF00067">
    <property type="entry name" value="p450"/>
    <property type="match status" value="1"/>
</dbReference>
<evidence type="ECO:0000313" key="9">
    <source>
        <dbReference type="Proteomes" id="UP000285146"/>
    </source>
</evidence>
<reference evidence="8 9" key="1">
    <citation type="submission" date="2015-09" db="EMBL/GenBank/DDBJ databases">
        <title>Host preference determinants of Valsa canker pathogens revealed by comparative genomics.</title>
        <authorList>
            <person name="Yin Z."/>
            <person name="Huang L."/>
        </authorList>
    </citation>
    <scope>NUCLEOTIDE SEQUENCE [LARGE SCALE GENOMIC DNA]</scope>
    <source>
        <strain evidence="8 9">SXYLt</strain>
    </source>
</reference>
<comment type="caution">
    <text evidence="8">The sequence shown here is derived from an EMBL/GenBank/DDBJ whole genome shotgun (WGS) entry which is preliminary data.</text>
</comment>
<accession>A0A423XFY6</accession>
<dbReference type="GO" id="GO:0020037">
    <property type="term" value="F:heme binding"/>
    <property type="evidence" value="ECO:0007669"/>
    <property type="project" value="InterPro"/>
</dbReference>
<dbReference type="PANTHER" id="PTHR47582">
    <property type="entry name" value="P450, PUTATIVE (EUROFUNG)-RELATED"/>
    <property type="match status" value="1"/>
</dbReference>
<keyword evidence="5 7" id="KW-0503">Monooxygenase</keyword>
<dbReference type="GO" id="GO:0016705">
    <property type="term" value="F:oxidoreductase activity, acting on paired donors, with incorporation or reduction of molecular oxygen"/>
    <property type="evidence" value="ECO:0007669"/>
    <property type="project" value="InterPro"/>
</dbReference>
<dbReference type="PRINTS" id="PR00465">
    <property type="entry name" value="EP450IV"/>
</dbReference>
<comment type="similarity">
    <text evidence="2 7">Belongs to the cytochrome P450 family.</text>
</comment>
<keyword evidence="7" id="KW-0560">Oxidoreductase</keyword>
<evidence type="ECO:0000256" key="5">
    <source>
        <dbReference type="ARBA" id="ARBA00023033"/>
    </source>
</evidence>
<keyword evidence="9" id="KW-1185">Reference proteome</keyword>
<dbReference type="PROSITE" id="PS00086">
    <property type="entry name" value="CYTOCHROME_P450"/>
    <property type="match status" value="1"/>
</dbReference>
<dbReference type="GO" id="GO:0005506">
    <property type="term" value="F:iron ion binding"/>
    <property type="evidence" value="ECO:0007669"/>
    <property type="project" value="InterPro"/>
</dbReference>
<dbReference type="PANTHER" id="PTHR47582:SF1">
    <property type="entry name" value="P450, PUTATIVE (EUROFUNG)-RELATED"/>
    <property type="match status" value="1"/>
</dbReference>
<dbReference type="STRING" id="1230097.A0A423XFY6"/>
<dbReference type="InterPro" id="IPR053007">
    <property type="entry name" value="CYP450_monoxygenase_sec-met"/>
</dbReference>
<proteinExistence type="inferred from homology"/>
<gene>
    <name evidence="8" type="ORF">VPNG_03350</name>
</gene>
<keyword evidence="3 6" id="KW-0479">Metal-binding</keyword>
<dbReference type="AlphaFoldDB" id="A0A423XFY6"/>
<evidence type="ECO:0000256" key="6">
    <source>
        <dbReference type="PIRSR" id="PIRSR602403-1"/>
    </source>
</evidence>
<dbReference type="InterPro" id="IPR002403">
    <property type="entry name" value="Cyt_P450_E_grp-IV"/>
</dbReference>
<sequence>MPFATNNSTFLLVCIGLVTIIYFASRKIFSHDPREPPLAPQSIPVVGHLIGLSRSSFNYYVDLSQKTGSPVFTMPLPGQKMYVVTRPDLIQAVQRQYKTLAFPPIENKFASTVCGTSPETNAILEKNSNGDEGDWGLAMESYAAMRDALKPGSQLDDMNRVMIQEIASSLDLLEPARGQSRKIGLYAWLRDTITTATTRSVYGPLNPFDDKAVADSFWDGRIEAHGQVFPLILFVLREFESGLMSILVGFLPSITAKKPTAAREKVAKAFEAYYKAGGLQKGSILAQKRYQASANNNVPLADIARYEVGGSIAILVNTTPAAFWTVFLLQSHPGTLEDLRKEIDACTETTTENGATLKTIDITTLKEACPLLLSSYQEVLRYSSMGTSVREVMEDTHLDRFLLKKGAMLQMPSRIVHQDAGLWGGDVADFSPRRFLPEEKRNRPSDVCFRAFGGGKTLCPGRHFATNEILAVVAVFIARLDLAPVGGEWRAPTTANTNVAAVVMEPDHDVQVEVKTREGFEGVKWAIRLDQSGKTFAMVTEDSGETE</sequence>
<organism evidence="8 9">
    <name type="scientific">Cytospora leucostoma</name>
    <dbReference type="NCBI Taxonomy" id="1230097"/>
    <lineage>
        <taxon>Eukaryota</taxon>
        <taxon>Fungi</taxon>
        <taxon>Dikarya</taxon>
        <taxon>Ascomycota</taxon>
        <taxon>Pezizomycotina</taxon>
        <taxon>Sordariomycetes</taxon>
        <taxon>Sordariomycetidae</taxon>
        <taxon>Diaporthales</taxon>
        <taxon>Cytosporaceae</taxon>
        <taxon>Cytospora</taxon>
    </lineage>
</organism>
<dbReference type="InterPro" id="IPR001128">
    <property type="entry name" value="Cyt_P450"/>
</dbReference>
<dbReference type="InterPro" id="IPR017972">
    <property type="entry name" value="Cyt_P450_CS"/>
</dbReference>
<dbReference type="Proteomes" id="UP000285146">
    <property type="component" value="Unassembled WGS sequence"/>
</dbReference>
<dbReference type="GO" id="GO:0004497">
    <property type="term" value="F:monooxygenase activity"/>
    <property type="evidence" value="ECO:0007669"/>
    <property type="project" value="UniProtKB-KW"/>
</dbReference>
<keyword evidence="6 7" id="KW-0349">Heme</keyword>
<evidence type="ECO:0000256" key="4">
    <source>
        <dbReference type="ARBA" id="ARBA00023004"/>
    </source>
</evidence>
<dbReference type="CDD" id="cd11040">
    <property type="entry name" value="CYP7_CYP8-like"/>
    <property type="match status" value="1"/>
</dbReference>
<comment type="cofactor">
    <cofactor evidence="1 6">
        <name>heme</name>
        <dbReference type="ChEBI" id="CHEBI:30413"/>
    </cofactor>
</comment>
<dbReference type="Gene3D" id="1.10.630.10">
    <property type="entry name" value="Cytochrome P450"/>
    <property type="match status" value="1"/>
</dbReference>
<evidence type="ECO:0000256" key="1">
    <source>
        <dbReference type="ARBA" id="ARBA00001971"/>
    </source>
</evidence>
<evidence type="ECO:0000256" key="3">
    <source>
        <dbReference type="ARBA" id="ARBA00022723"/>
    </source>
</evidence>